<dbReference type="PROSITE" id="PS00242">
    <property type="entry name" value="INTEGRIN_ALPHA"/>
    <property type="match status" value="1"/>
</dbReference>
<reference evidence="2" key="1">
    <citation type="submission" date="2022-02" db="EMBL/GenBank/DDBJ databases">
        <title>Atlantic sturgeon de novo genome assembly.</title>
        <authorList>
            <person name="Stock M."/>
            <person name="Klopp C."/>
            <person name="Guiguen Y."/>
            <person name="Cabau C."/>
            <person name="Parinello H."/>
            <person name="Santidrian Yebra-Pimentel E."/>
            <person name="Kuhl H."/>
            <person name="Dirks R.P."/>
            <person name="Guessner J."/>
            <person name="Wuertz S."/>
            <person name="Du K."/>
            <person name="Schartl M."/>
        </authorList>
    </citation>
    <scope>NUCLEOTIDE SEQUENCE</scope>
    <source>
        <strain evidence="2">STURGEONOMICS-FGT-2020</strain>
        <tissue evidence="2">Whole blood</tissue>
    </source>
</reference>
<gene>
    <name evidence="2" type="ORF">AOXY_G35407</name>
</gene>
<evidence type="ECO:0000313" key="2">
    <source>
        <dbReference type="EMBL" id="KAK1147990.1"/>
    </source>
</evidence>
<dbReference type="InterPro" id="IPR018184">
    <property type="entry name" value="Integrin_alpha_C_CS"/>
</dbReference>
<accession>A0AAD8CGM6</accession>
<name>A0AAD8CGM6_ACIOX</name>
<sequence length="101" mass="11499">MGLIIGSSIGGFVILAILVLILFKCGFFKRGYKQNLPEEEMLPTTSFAIEKMIERKEAVLNVYLCHEKSYEAEVLKQIQTLFSKVCTGIFTEHVYPAPNFY</sequence>
<dbReference type="Pfam" id="PF00357">
    <property type="entry name" value="Integrin_alpha"/>
    <property type="match status" value="1"/>
</dbReference>
<dbReference type="AlphaFoldDB" id="A0AAD8CGM6"/>
<dbReference type="GO" id="GO:0007229">
    <property type="term" value="P:integrin-mediated signaling pathway"/>
    <property type="evidence" value="ECO:0007669"/>
    <property type="project" value="UniProtKB-KW"/>
</dbReference>
<keyword evidence="3" id="KW-1185">Reference proteome</keyword>
<keyword evidence="1" id="KW-0812">Transmembrane</keyword>
<keyword evidence="2" id="KW-0401">Integrin</keyword>
<dbReference type="EMBL" id="JAGXEW010000100">
    <property type="protein sequence ID" value="KAK1147990.1"/>
    <property type="molecule type" value="Genomic_DNA"/>
</dbReference>
<dbReference type="Proteomes" id="UP001230051">
    <property type="component" value="Unassembled WGS sequence"/>
</dbReference>
<evidence type="ECO:0000313" key="3">
    <source>
        <dbReference type="Proteomes" id="UP001230051"/>
    </source>
</evidence>
<organism evidence="2 3">
    <name type="scientific">Acipenser oxyrinchus oxyrinchus</name>
    <dbReference type="NCBI Taxonomy" id="40147"/>
    <lineage>
        <taxon>Eukaryota</taxon>
        <taxon>Metazoa</taxon>
        <taxon>Chordata</taxon>
        <taxon>Craniata</taxon>
        <taxon>Vertebrata</taxon>
        <taxon>Euteleostomi</taxon>
        <taxon>Actinopterygii</taxon>
        <taxon>Chondrostei</taxon>
        <taxon>Acipenseriformes</taxon>
        <taxon>Acipenseridae</taxon>
        <taxon>Acipenser</taxon>
    </lineage>
</organism>
<keyword evidence="1" id="KW-1133">Transmembrane helix</keyword>
<evidence type="ECO:0000256" key="1">
    <source>
        <dbReference type="SAM" id="Phobius"/>
    </source>
</evidence>
<proteinExistence type="predicted"/>
<comment type="caution">
    <text evidence="2">The sequence shown here is derived from an EMBL/GenBank/DDBJ whole genome shotgun (WGS) entry which is preliminary data.</text>
</comment>
<feature type="transmembrane region" description="Helical" evidence="1">
    <location>
        <begin position="6"/>
        <end position="23"/>
    </location>
</feature>
<keyword evidence="1" id="KW-0472">Membrane</keyword>
<dbReference type="Gene3D" id="1.20.5.930">
    <property type="entry name" value="Bicelle-embedded integrin alpha(iib) transmembrane segment"/>
    <property type="match status" value="1"/>
</dbReference>
<protein>
    <submittedName>
        <fullName evidence="2">Integrin alpha-E-like isoform X1</fullName>
    </submittedName>
</protein>